<gene>
    <name evidence="1" type="ORF">ACFPMG_01055</name>
</gene>
<dbReference type="RefSeq" id="WP_376993408.1">
    <property type="nucleotide sequence ID" value="NZ_JBHSLC010000002.1"/>
</dbReference>
<comment type="caution">
    <text evidence="1">The sequence shown here is derived from an EMBL/GenBank/DDBJ whole genome shotgun (WGS) entry which is preliminary data.</text>
</comment>
<dbReference type="EMBL" id="JBHSLC010000002">
    <property type="protein sequence ID" value="MFC5353582.1"/>
    <property type="molecule type" value="Genomic_DNA"/>
</dbReference>
<evidence type="ECO:0000313" key="1">
    <source>
        <dbReference type="EMBL" id="MFC5353582.1"/>
    </source>
</evidence>
<dbReference type="Proteomes" id="UP001596166">
    <property type="component" value="Unassembled WGS sequence"/>
</dbReference>
<sequence>MEIRDILGNIRDDHVIYADCGPCRRSFRLDVAVLVERFGPDYPTLDALRKVVCKECGRRLTTMRAYDSKMQVGPPR</sequence>
<name>A0ABW0G0G3_9PROT</name>
<proteinExistence type="predicted"/>
<accession>A0ABW0G0G3</accession>
<reference evidence="2" key="1">
    <citation type="journal article" date="2019" name="Int. J. Syst. Evol. Microbiol.">
        <title>The Global Catalogue of Microorganisms (GCM) 10K type strain sequencing project: providing services to taxonomists for standard genome sequencing and annotation.</title>
        <authorList>
            <consortium name="The Broad Institute Genomics Platform"/>
            <consortium name="The Broad Institute Genome Sequencing Center for Infectious Disease"/>
            <person name="Wu L."/>
            <person name="Ma J."/>
        </authorList>
    </citation>
    <scope>NUCLEOTIDE SEQUENCE [LARGE SCALE GENOMIC DNA]</scope>
    <source>
        <strain evidence="2">CCUG 58760</strain>
    </source>
</reference>
<protein>
    <submittedName>
        <fullName evidence="1">Uncharacterized protein</fullName>
    </submittedName>
</protein>
<evidence type="ECO:0000313" key="2">
    <source>
        <dbReference type="Proteomes" id="UP001596166"/>
    </source>
</evidence>
<keyword evidence="2" id="KW-1185">Reference proteome</keyword>
<organism evidence="1 2">
    <name type="scientific">Azospirillum himalayense</name>
    <dbReference type="NCBI Taxonomy" id="654847"/>
    <lineage>
        <taxon>Bacteria</taxon>
        <taxon>Pseudomonadati</taxon>
        <taxon>Pseudomonadota</taxon>
        <taxon>Alphaproteobacteria</taxon>
        <taxon>Rhodospirillales</taxon>
        <taxon>Azospirillaceae</taxon>
        <taxon>Azospirillum</taxon>
    </lineage>
</organism>